<dbReference type="Proteomes" id="UP000799441">
    <property type="component" value="Unassembled WGS sequence"/>
</dbReference>
<keyword evidence="5 8" id="KW-1133">Transmembrane helix</keyword>
<evidence type="ECO:0000256" key="4">
    <source>
        <dbReference type="ARBA" id="ARBA00022692"/>
    </source>
</evidence>
<evidence type="ECO:0000313" key="10">
    <source>
        <dbReference type="EMBL" id="KAF2722933.1"/>
    </source>
</evidence>
<dbReference type="InterPro" id="IPR036259">
    <property type="entry name" value="MFS_trans_sf"/>
</dbReference>
<accession>A0A9P4QC00</accession>
<comment type="similarity">
    <text evidence="2 7">Belongs to the major facilitator superfamily. Sugar transporter (TC 2.A.1.1) family.</text>
</comment>
<feature type="transmembrane region" description="Helical" evidence="8">
    <location>
        <begin position="121"/>
        <end position="140"/>
    </location>
</feature>
<evidence type="ECO:0000256" key="7">
    <source>
        <dbReference type="RuleBase" id="RU003346"/>
    </source>
</evidence>
<name>A0A9P4QC00_9PEZI</name>
<dbReference type="Pfam" id="PF00083">
    <property type="entry name" value="Sugar_tr"/>
    <property type="match status" value="1"/>
</dbReference>
<dbReference type="PANTHER" id="PTHR48022:SF2">
    <property type="entry name" value="PLASTIDIC GLUCOSE TRANSPORTER 4"/>
    <property type="match status" value="1"/>
</dbReference>
<keyword evidence="4 8" id="KW-0812">Transmembrane</keyword>
<feature type="transmembrane region" description="Helical" evidence="8">
    <location>
        <begin position="444"/>
        <end position="465"/>
    </location>
</feature>
<dbReference type="PRINTS" id="PR00171">
    <property type="entry name" value="SUGRTRNSPORT"/>
</dbReference>
<dbReference type="EMBL" id="MU003779">
    <property type="protein sequence ID" value="KAF2722933.1"/>
    <property type="molecule type" value="Genomic_DNA"/>
</dbReference>
<feature type="transmembrane region" description="Helical" evidence="8">
    <location>
        <begin position="17"/>
        <end position="38"/>
    </location>
</feature>
<dbReference type="PROSITE" id="PS50850">
    <property type="entry name" value="MFS"/>
    <property type="match status" value="1"/>
</dbReference>
<evidence type="ECO:0000259" key="9">
    <source>
        <dbReference type="PROSITE" id="PS50850"/>
    </source>
</evidence>
<dbReference type="InterPro" id="IPR005828">
    <property type="entry name" value="MFS_sugar_transport-like"/>
</dbReference>
<feature type="transmembrane region" description="Helical" evidence="8">
    <location>
        <begin position="311"/>
        <end position="334"/>
    </location>
</feature>
<evidence type="ECO:0000256" key="3">
    <source>
        <dbReference type="ARBA" id="ARBA00022448"/>
    </source>
</evidence>
<feature type="transmembrane region" description="Helical" evidence="8">
    <location>
        <begin position="346"/>
        <end position="366"/>
    </location>
</feature>
<evidence type="ECO:0000256" key="6">
    <source>
        <dbReference type="ARBA" id="ARBA00023136"/>
    </source>
</evidence>
<comment type="subcellular location">
    <subcellularLocation>
        <location evidence="1">Membrane</location>
        <topology evidence="1">Multi-pass membrane protein</topology>
    </subcellularLocation>
</comment>
<feature type="transmembrane region" description="Helical" evidence="8">
    <location>
        <begin position="89"/>
        <end position="115"/>
    </location>
</feature>
<dbReference type="SUPFAM" id="SSF103473">
    <property type="entry name" value="MFS general substrate transporter"/>
    <property type="match status" value="1"/>
</dbReference>
<comment type="caution">
    <text evidence="10">The sequence shown here is derived from an EMBL/GenBank/DDBJ whole genome shotgun (WGS) entry which is preliminary data.</text>
</comment>
<dbReference type="NCBIfam" id="TIGR00879">
    <property type="entry name" value="SP"/>
    <property type="match status" value="1"/>
</dbReference>
<dbReference type="PROSITE" id="PS00217">
    <property type="entry name" value="SUGAR_TRANSPORT_2"/>
    <property type="match status" value="1"/>
</dbReference>
<reference evidence="10" key="1">
    <citation type="journal article" date="2020" name="Stud. Mycol.">
        <title>101 Dothideomycetes genomes: a test case for predicting lifestyles and emergence of pathogens.</title>
        <authorList>
            <person name="Haridas S."/>
            <person name="Albert R."/>
            <person name="Binder M."/>
            <person name="Bloem J."/>
            <person name="Labutti K."/>
            <person name="Salamov A."/>
            <person name="Andreopoulos B."/>
            <person name="Baker S."/>
            <person name="Barry K."/>
            <person name="Bills G."/>
            <person name="Bluhm B."/>
            <person name="Cannon C."/>
            <person name="Castanera R."/>
            <person name="Culley D."/>
            <person name="Daum C."/>
            <person name="Ezra D."/>
            <person name="Gonzalez J."/>
            <person name="Henrissat B."/>
            <person name="Kuo A."/>
            <person name="Liang C."/>
            <person name="Lipzen A."/>
            <person name="Lutzoni F."/>
            <person name="Magnuson J."/>
            <person name="Mondo S."/>
            <person name="Nolan M."/>
            <person name="Ohm R."/>
            <person name="Pangilinan J."/>
            <person name="Park H.-J."/>
            <person name="Ramirez L."/>
            <person name="Alfaro M."/>
            <person name="Sun H."/>
            <person name="Tritt A."/>
            <person name="Yoshinaga Y."/>
            <person name="Zwiers L.-H."/>
            <person name="Turgeon B."/>
            <person name="Goodwin S."/>
            <person name="Spatafora J."/>
            <person name="Crous P."/>
            <person name="Grigoriev I."/>
        </authorList>
    </citation>
    <scope>NUCLEOTIDE SEQUENCE</scope>
    <source>
        <strain evidence="10">CBS 116435</strain>
    </source>
</reference>
<dbReference type="Gene3D" id="1.20.1250.20">
    <property type="entry name" value="MFS general substrate transporter like domains"/>
    <property type="match status" value="1"/>
</dbReference>
<dbReference type="PANTHER" id="PTHR48022">
    <property type="entry name" value="PLASTIDIC GLUCOSE TRANSPORTER 4"/>
    <property type="match status" value="1"/>
</dbReference>
<gene>
    <name evidence="10" type="ORF">K431DRAFT_283440</name>
</gene>
<keyword evidence="11" id="KW-1185">Reference proteome</keyword>
<evidence type="ECO:0000256" key="1">
    <source>
        <dbReference type="ARBA" id="ARBA00004141"/>
    </source>
</evidence>
<evidence type="ECO:0000256" key="5">
    <source>
        <dbReference type="ARBA" id="ARBA00022989"/>
    </source>
</evidence>
<feature type="transmembrane region" description="Helical" evidence="8">
    <location>
        <begin position="182"/>
        <end position="200"/>
    </location>
</feature>
<feature type="domain" description="Major facilitator superfamily (MFS) profile" evidence="9">
    <location>
        <begin position="20"/>
        <end position="468"/>
    </location>
</feature>
<dbReference type="GO" id="GO:0016020">
    <property type="term" value="C:membrane"/>
    <property type="evidence" value="ECO:0007669"/>
    <property type="project" value="UniProtKB-SubCell"/>
</dbReference>
<feature type="transmembrane region" description="Helical" evidence="8">
    <location>
        <begin position="378"/>
        <end position="397"/>
    </location>
</feature>
<proteinExistence type="inferred from homology"/>
<dbReference type="FunFam" id="1.20.1250.20:FF:000134">
    <property type="entry name" value="MFS sugar transporter protein"/>
    <property type="match status" value="1"/>
</dbReference>
<sequence length="512" mass="54390">MPPTLTAVFEKLRQPRYVTTCILCSAGGLLLGIDTSIIGPVTTMPSFTAEFGGLSPSIHGIVVSSILLTAAVSSFFAGQSADKLGRPRALALGTVVFLVGAVLQASAVALAMFAIGRVIAGAGYGLFIGTMGVYICEISPPRLRGPMTTGPQFATCLGLVVGYFTCYGTAELQGSLSWRLPYALLSTVAVAYLVTALILLPPSPRWLILRGRVDEAEKVWDRLGVSRSERALEDVDDASVPAAGLSVPSEMGTGAAIASTKPANFRDLWTKDVRRRTTLAIFLMGFLQLCGIDAVLYYAPVLFQQAGLKSTTASFLASGVSAILILITSIPATIYADKWGRRTCTLLGGIGLTISMLIIGSIYASAPPAGSPSAAAKWTIIITIYAYTILNATTWAISIKVWAPEIQPQHTRAQATALAYGSAWITNWFVAFVCPILLRKSQWGAYFLFGGCTAFATVVSFFYMVETRGKSLDEIERAFSNARTVGPGKKTLVEMKRVVGGVMGLSDIDKTG</sequence>
<dbReference type="OrthoDB" id="5399138at2759"/>
<evidence type="ECO:0000313" key="11">
    <source>
        <dbReference type="Proteomes" id="UP000799441"/>
    </source>
</evidence>
<dbReference type="InterPro" id="IPR003663">
    <property type="entry name" value="Sugar/inositol_transpt"/>
</dbReference>
<feature type="transmembrane region" description="Helical" evidence="8">
    <location>
        <begin position="417"/>
        <end position="438"/>
    </location>
</feature>
<evidence type="ECO:0000256" key="8">
    <source>
        <dbReference type="SAM" id="Phobius"/>
    </source>
</evidence>
<keyword evidence="3 7" id="KW-0813">Transport</keyword>
<keyword evidence="6 8" id="KW-0472">Membrane</keyword>
<organism evidence="10 11">
    <name type="scientific">Polychaeton citri CBS 116435</name>
    <dbReference type="NCBI Taxonomy" id="1314669"/>
    <lineage>
        <taxon>Eukaryota</taxon>
        <taxon>Fungi</taxon>
        <taxon>Dikarya</taxon>
        <taxon>Ascomycota</taxon>
        <taxon>Pezizomycotina</taxon>
        <taxon>Dothideomycetes</taxon>
        <taxon>Dothideomycetidae</taxon>
        <taxon>Capnodiales</taxon>
        <taxon>Capnodiaceae</taxon>
        <taxon>Polychaeton</taxon>
    </lineage>
</organism>
<dbReference type="AlphaFoldDB" id="A0A9P4QC00"/>
<dbReference type="InterPro" id="IPR020846">
    <property type="entry name" value="MFS_dom"/>
</dbReference>
<feature type="transmembrane region" description="Helical" evidence="8">
    <location>
        <begin position="58"/>
        <end position="77"/>
    </location>
</feature>
<dbReference type="InterPro" id="IPR005829">
    <property type="entry name" value="Sugar_transporter_CS"/>
</dbReference>
<protein>
    <submittedName>
        <fullName evidence="10">General substrate transporter</fullName>
    </submittedName>
</protein>
<feature type="transmembrane region" description="Helical" evidence="8">
    <location>
        <begin position="279"/>
        <end position="299"/>
    </location>
</feature>
<feature type="transmembrane region" description="Helical" evidence="8">
    <location>
        <begin position="152"/>
        <end position="170"/>
    </location>
</feature>
<evidence type="ECO:0000256" key="2">
    <source>
        <dbReference type="ARBA" id="ARBA00010992"/>
    </source>
</evidence>
<dbReference type="GO" id="GO:0005351">
    <property type="term" value="F:carbohydrate:proton symporter activity"/>
    <property type="evidence" value="ECO:0007669"/>
    <property type="project" value="TreeGrafter"/>
</dbReference>
<dbReference type="InterPro" id="IPR050360">
    <property type="entry name" value="MFS_Sugar_Transporters"/>
</dbReference>